<keyword evidence="4 5" id="KW-0663">Pyridoxal phosphate</keyword>
<dbReference type="InterPro" id="IPR000277">
    <property type="entry name" value="Cys/Met-Metab_PyrdxlP-dep_enz"/>
</dbReference>
<dbReference type="GO" id="GO:0030170">
    <property type="term" value="F:pyridoxal phosphate binding"/>
    <property type="evidence" value="ECO:0007669"/>
    <property type="project" value="InterPro"/>
</dbReference>
<dbReference type="InterPro" id="IPR015421">
    <property type="entry name" value="PyrdxlP-dep_Trfase_major"/>
</dbReference>
<feature type="modified residue" description="N6-(pyridoxal phosphate)lysine" evidence="5">
    <location>
        <position position="207"/>
    </location>
</feature>
<evidence type="ECO:0000256" key="1">
    <source>
        <dbReference type="ARBA" id="ARBA00001933"/>
    </source>
</evidence>
<dbReference type="EMBL" id="SMGG01000003">
    <property type="protein sequence ID" value="TCK61885.1"/>
    <property type="molecule type" value="Genomic_DNA"/>
</dbReference>
<evidence type="ECO:0000256" key="6">
    <source>
        <dbReference type="RuleBase" id="RU362118"/>
    </source>
</evidence>
<evidence type="ECO:0000313" key="8">
    <source>
        <dbReference type="Proteomes" id="UP000294614"/>
    </source>
</evidence>
<proteinExistence type="inferred from homology"/>
<dbReference type="GO" id="GO:0006535">
    <property type="term" value="P:cysteine biosynthetic process from serine"/>
    <property type="evidence" value="ECO:0007669"/>
    <property type="project" value="TreeGrafter"/>
</dbReference>
<dbReference type="GO" id="GO:0004124">
    <property type="term" value="F:cysteine synthase activity"/>
    <property type="evidence" value="ECO:0007669"/>
    <property type="project" value="TreeGrafter"/>
</dbReference>
<comment type="similarity">
    <text evidence="2 6">Belongs to the trans-sulfuration enzymes family.</text>
</comment>
<evidence type="ECO:0000313" key="7">
    <source>
        <dbReference type="EMBL" id="TCK61885.1"/>
    </source>
</evidence>
<dbReference type="PANTHER" id="PTHR43797">
    <property type="entry name" value="HOMOCYSTEINE/CYSTEINE SYNTHASE"/>
    <property type="match status" value="1"/>
</dbReference>
<comment type="cofactor">
    <cofactor evidence="1 6">
        <name>pyridoxal 5'-phosphate</name>
        <dbReference type="ChEBI" id="CHEBI:597326"/>
    </cofactor>
</comment>
<dbReference type="GO" id="GO:0071269">
    <property type="term" value="P:L-homocysteine biosynthetic process"/>
    <property type="evidence" value="ECO:0007669"/>
    <property type="project" value="TreeGrafter"/>
</dbReference>
<dbReference type="GO" id="GO:0005737">
    <property type="term" value="C:cytoplasm"/>
    <property type="evidence" value="ECO:0007669"/>
    <property type="project" value="TreeGrafter"/>
</dbReference>
<keyword evidence="3" id="KW-0808">Transferase</keyword>
<dbReference type="Gene3D" id="3.90.1150.10">
    <property type="entry name" value="Aspartate Aminotransferase, domain 1"/>
    <property type="match status" value="1"/>
</dbReference>
<dbReference type="CDD" id="cd00614">
    <property type="entry name" value="CGS_like"/>
    <property type="match status" value="1"/>
</dbReference>
<evidence type="ECO:0000256" key="3">
    <source>
        <dbReference type="ARBA" id="ARBA00022679"/>
    </source>
</evidence>
<dbReference type="RefSeq" id="WP_132871532.1">
    <property type="nucleotide sequence ID" value="NZ_JBLJBI010000008.1"/>
</dbReference>
<dbReference type="SUPFAM" id="SSF53383">
    <property type="entry name" value="PLP-dependent transferases"/>
    <property type="match status" value="1"/>
</dbReference>
<sequence length="426" mass="46718">MSKHRFETIAIHGGYRPDEKTGATQVPIYHSNAYQFKDTQHAADLFDLNVAGHIYSRLSNPTVEVLENRIAMLEGGSAAVATSAGQFATYMVITTLAEHGDNIIASSKLYGGTYNLFSQTFRKLGIEIRMVDQDNIGAFDSAVDARTKAIYIESVSNPGCDIPDIEKISEVAKKHKIPLIVDNTYTTPYLFRPLEHGADIVLHSMTKFIGGHGAAMGGIVVDGGTFDWFASGRFPSFTEPDPSYHGTVYAEKFGNMALAVKMRAQILRDVGGCLSPTNAFMILNGLETLHLRMPRHCENAKRLAGWLLSNDKVAWVNYPDLADNRNYQAVKKYLPKGSGAMLSFGLKGGLEAGRNFIENVKLAIHATNLGDARTIVTHPASTTHRQLSQEQRTKGGIPDELIRVAVGIENIDDIIEDFDQAMKAVK</sequence>
<dbReference type="InterPro" id="IPR015424">
    <property type="entry name" value="PyrdxlP-dep_Trfase"/>
</dbReference>
<dbReference type="PANTHER" id="PTHR43797:SF2">
    <property type="entry name" value="HOMOCYSTEINE_CYSTEINE SYNTHASE"/>
    <property type="match status" value="1"/>
</dbReference>
<protein>
    <submittedName>
        <fullName evidence="7">O-acetylhomoserine sulfhydrylase</fullName>
    </submittedName>
</protein>
<accession>A0A4R1KBM8</accession>
<dbReference type="PIRSF" id="PIRSF001434">
    <property type="entry name" value="CGS"/>
    <property type="match status" value="1"/>
</dbReference>
<evidence type="ECO:0000256" key="4">
    <source>
        <dbReference type="ARBA" id="ARBA00022898"/>
    </source>
</evidence>
<evidence type="ECO:0000256" key="2">
    <source>
        <dbReference type="ARBA" id="ARBA00009077"/>
    </source>
</evidence>
<comment type="caution">
    <text evidence="7">The sequence shown here is derived from an EMBL/GenBank/DDBJ whole genome shotgun (WGS) entry which is preliminary data.</text>
</comment>
<dbReference type="Pfam" id="PF01053">
    <property type="entry name" value="Cys_Met_Meta_PP"/>
    <property type="match status" value="1"/>
</dbReference>
<organism evidence="7 8">
    <name type="scientific">Seleniivibrio woodruffii</name>
    <dbReference type="NCBI Taxonomy" id="1078050"/>
    <lineage>
        <taxon>Bacteria</taxon>
        <taxon>Pseudomonadati</taxon>
        <taxon>Deferribacterota</taxon>
        <taxon>Deferribacteres</taxon>
        <taxon>Deferribacterales</taxon>
        <taxon>Geovibrionaceae</taxon>
        <taxon>Seleniivibrio</taxon>
    </lineage>
</organism>
<dbReference type="NCBIfam" id="TIGR01326">
    <property type="entry name" value="OAH_OAS_sulfhy"/>
    <property type="match status" value="1"/>
</dbReference>
<gene>
    <name evidence="7" type="ORF">C8D98_0391</name>
</gene>
<keyword evidence="8" id="KW-1185">Reference proteome</keyword>
<dbReference type="Gene3D" id="3.40.640.10">
    <property type="entry name" value="Type I PLP-dependent aspartate aminotransferase-like (Major domain)"/>
    <property type="match status" value="1"/>
</dbReference>
<dbReference type="Proteomes" id="UP000294614">
    <property type="component" value="Unassembled WGS sequence"/>
</dbReference>
<dbReference type="InterPro" id="IPR015422">
    <property type="entry name" value="PyrdxlP-dep_Trfase_small"/>
</dbReference>
<evidence type="ECO:0000256" key="5">
    <source>
        <dbReference type="PIRSR" id="PIRSR001434-2"/>
    </source>
</evidence>
<dbReference type="GO" id="GO:0003961">
    <property type="term" value="F:O-acetylhomoserine aminocarboxypropyltransferase activity"/>
    <property type="evidence" value="ECO:0007669"/>
    <property type="project" value="TreeGrafter"/>
</dbReference>
<dbReference type="OrthoDB" id="9780685at2"/>
<dbReference type="GO" id="GO:0019346">
    <property type="term" value="P:transsulfuration"/>
    <property type="evidence" value="ECO:0007669"/>
    <property type="project" value="InterPro"/>
</dbReference>
<reference evidence="7 8" key="1">
    <citation type="submission" date="2019-03" db="EMBL/GenBank/DDBJ databases">
        <title>Genomic Encyclopedia of Type Strains, Phase IV (KMG-IV): sequencing the most valuable type-strain genomes for metagenomic binning, comparative biology and taxonomic classification.</title>
        <authorList>
            <person name="Goeker M."/>
        </authorList>
    </citation>
    <scope>NUCLEOTIDE SEQUENCE [LARGE SCALE GENOMIC DNA]</scope>
    <source>
        <strain evidence="7 8">DSM 24984</strain>
    </source>
</reference>
<name>A0A4R1KBM8_9BACT</name>
<dbReference type="InterPro" id="IPR006235">
    <property type="entry name" value="OAc-hSer/O-AcSer_sulfhydrylase"/>
</dbReference>
<dbReference type="FunFam" id="3.40.640.10:FF:000035">
    <property type="entry name" value="O-succinylhomoserine sulfhydrylase"/>
    <property type="match status" value="1"/>
</dbReference>
<dbReference type="AlphaFoldDB" id="A0A4R1KBM8"/>